<organism evidence="1 2">
    <name type="scientific">Amycolatopsis panacis</name>
    <dbReference type="NCBI Taxonomy" id="2340917"/>
    <lineage>
        <taxon>Bacteria</taxon>
        <taxon>Bacillati</taxon>
        <taxon>Actinomycetota</taxon>
        <taxon>Actinomycetes</taxon>
        <taxon>Pseudonocardiales</taxon>
        <taxon>Pseudonocardiaceae</taxon>
        <taxon>Amycolatopsis</taxon>
    </lineage>
</organism>
<dbReference type="RefSeq" id="WP_120024149.1">
    <property type="nucleotide sequence ID" value="NZ_QZFV01000084.1"/>
</dbReference>
<evidence type="ECO:0000313" key="1">
    <source>
        <dbReference type="EMBL" id="RJQ84769.1"/>
    </source>
</evidence>
<dbReference type="EMBL" id="QZFV01000084">
    <property type="protein sequence ID" value="RJQ84769.1"/>
    <property type="molecule type" value="Genomic_DNA"/>
</dbReference>
<dbReference type="Proteomes" id="UP000285112">
    <property type="component" value="Unassembled WGS sequence"/>
</dbReference>
<gene>
    <name evidence="1" type="ORF">D5S19_16010</name>
</gene>
<reference evidence="1 2" key="1">
    <citation type="submission" date="2018-09" db="EMBL/GenBank/DDBJ databases">
        <title>YIM PH 21725 draft genome.</title>
        <authorList>
            <person name="Miao C."/>
        </authorList>
    </citation>
    <scope>NUCLEOTIDE SEQUENCE [LARGE SCALE GENOMIC DNA]</scope>
    <source>
        <strain evidence="2">YIM PH21725</strain>
    </source>
</reference>
<comment type="caution">
    <text evidence="1">The sequence shown here is derived from an EMBL/GenBank/DDBJ whole genome shotgun (WGS) entry which is preliminary data.</text>
</comment>
<proteinExistence type="predicted"/>
<accession>A0A419I3M4</accession>
<evidence type="ECO:0000313" key="2">
    <source>
        <dbReference type="Proteomes" id="UP000285112"/>
    </source>
</evidence>
<dbReference type="AlphaFoldDB" id="A0A419I3M4"/>
<protein>
    <submittedName>
        <fullName evidence="1">Uncharacterized protein</fullName>
    </submittedName>
</protein>
<name>A0A419I3M4_9PSEU</name>
<dbReference type="OrthoDB" id="3620230at2"/>
<sequence length="234" mass="25416">MIRISIDLQLVDRLHDLADLLTTNANVLAANPVVPDAVKHPRVEVYADVAEQVRVLADAELARVEGVALVVPLTEAEAGRQLAGRFEALAAGLRANARRLTGFTADPVMAGRARVYRDVAAQLRMLAEVERLQHDRPTPPASPARVPAPVSAVALKASVRVPSVRPAFMEPLVAAVAARRRRGWSVARIALWLKGQLRDPQTERMHPCAERSFVSHVVRLVGQRRAAARGLCVA</sequence>
<keyword evidence="2" id="KW-1185">Reference proteome</keyword>